<reference evidence="1" key="1">
    <citation type="submission" date="2018-02" db="EMBL/GenBank/DDBJ databases">
        <title>Rhizophora mucronata_Transcriptome.</title>
        <authorList>
            <person name="Meera S.P."/>
            <person name="Sreeshan A."/>
            <person name="Augustine A."/>
        </authorList>
    </citation>
    <scope>NUCLEOTIDE SEQUENCE</scope>
    <source>
        <tissue evidence="1">Leaf</tissue>
    </source>
</reference>
<sequence length="51" mass="5853">MVTWCFGRDMPYFSCKISVNILDRQGKRKLIGKKMGKIIVAEIDINCATIF</sequence>
<protein>
    <submittedName>
        <fullName evidence="1">Uncharacterized protein</fullName>
    </submittedName>
</protein>
<proteinExistence type="predicted"/>
<accession>A0A2P2NJ12</accession>
<evidence type="ECO:0000313" key="1">
    <source>
        <dbReference type="EMBL" id="MBX42439.1"/>
    </source>
</evidence>
<dbReference type="EMBL" id="GGEC01061955">
    <property type="protein sequence ID" value="MBX42439.1"/>
    <property type="molecule type" value="Transcribed_RNA"/>
</dbReference>
<organism evidence="1">
    <name type="scientific">Rhizophora mucronata</name>
    <name type="common">Asiatic mangrove</name>
    <dbReference type="NCBI Taxonomy" id="61149"/>
    <lineage>
        <taxon>Eukaryota</taxon>
        <taxon>Viridiplantae</taxon>
        <taxon>Streptophyta</taxon>
        <taxon>Embryophyta</taxon>
        <taxon>Tracheophyta</taxon>
        <taxon>Spermatophyta</taxon>
        <taxon>Magnoliopsida</taxon>
        <taxon>eudicotyledons</taxon>
        <taxon>Gunneridae</taxon>
        <taxon>Pentapetalae</taxon>
        <taxon>rosids</taxon>
        <taxon>fabids</taxon>
        <taxon>Malpighiales</taxon>
        <taxon>Rhizophoraceae</taxon>
        <taxon>Rhizophora</taxon>
    </lineage>
</organism>
<dbReference type="AlphaFoldDB" id="A0A2P2NJ12"/>
<name>A0A2P2NJ12_RHIMU</name>